<evidence type="ECO:0000313" key="2">
    <source>
        <dbReference type="Proteomes" id="UP001596297"/>
    </source>
</evidence>
<protein>
    <submittedName>
        <fullName evidence="1">Uncharacterized protein</fullName>
    </submittedName>
</protein>
<gene>
    <name evidence="1" type="ORF">ACFP81_07130</name>
</gene>
<dbReference type="RefSeq" id="WP_380082820.1">
    <property type="nucleotide sequence ID" value="NZ_JBHSWD010000001.1"/>
</dbReference>
<proteinExistence type="predicted"/>
<evidence type="ECO:0000313" key="1">
    <source>
        <dbReference type="EMBL" id="MFC6591808.1"/>
    </source>
</evidence>
<dbReference type="EMBL" id="JBHSWD010000001">
    <property type="protein sequence ID" value="MFC6591808.1"/>
    <property type="molecule type" value="Genomic_DNA"/>
</dbReference>
<comment type="caution">
    <text evidence="1">The sequence shown here is derived from an EMBL/GenBank/DDBJ whole genome shotgun (WGS) entry which is preliminary data.</text>
</comment>
<reference evidence="2" key="1">
    <citation type="journal article" date="2019" name="Int. J. Syst. Evol. Microbiol.">
        <title>The Global Catalogue of Microorganisms (GCM) 10K type strain sequencing project: providing services to taxonomists for standard genome sequencing and annotation.</title>
        <authorList>
            <consortium name="The Broad Institute Genomics Platform"/>
            <consortium name="The Broad Institute Genome Sequencing Center for Infectious Disease"/>
            <person name="Wu L."/>
            <person name="Ma J."/>
        </authorList>
    </citation>
    <scope>NUCLEOTIDE SEQUENCE [LARGE SCALE GENOMIC DNA]</scope>
    <source>
        <strain evidence="2">CGMCC 1.15772</strain>
    </source>
</reference>
<sequence>MVVRGTGPGGASDIASDEDDAVIRVVLEAFKPLGDIIGTVFVDRNRNGLFDKVLDTPVHRARVVLAGGVLP</sequence>
<accession>A0ABW1YC16</accession>
<name>A0ABW1YC16_9DEIO</name>
<keyword evidence="2" id="KW-1185">Reference proteome</keyword>
<dbReference type="Proteomes" id="UP001596297">
    <property type="component" value="Unassembled WGS sequence"/>
</dbReference>
<organism evidence="1 2">
    <name type="scientific">Deinococcus lacus</name>
    <dbReference type="NCBI Taxonomy" id="392561"/>
    <lineage>
        <taxon>Bacteria</taxon>
        <taxon>Thermotogati</taxon>
        <taxon>Deinococcota</taxon>
        <taxon>Deinococci</taxon>
        <taxon>Deinococcales</taxon>
        <taxon>Deinococcaceae</taxon>
        <taxon>Deinococcus</taxon>
    </lineage>
</organism>